<dbReference type="SUPFAM" id="SSF53146">
    <property type="entry name" value="Nitrogenase accessory factor-like"/>
    <property type="match status" value="1"/>
</dbReference>
<dbReference type="CDD" id="cd00853">
    <property type="entry name" value="NifX"/>
    <property type="match status" value="1"/>
</dbReference>
<evidence type="ECO:0000256" key="1">
    <source>
        <dbReference type="ARBA" id="ARBA00010285"/>
    </source>
</evidence>
<dbReference type="PANTHER" id="PTHR33937">
    <property type="entry name" value="IRON-MOLYBDENUM PROTEIN-RELATED-RELATED"/>
    <property type="match status" value="1"/>
</dbReference>
<evidence type="ECO:0000313" key="4">
    <source>
        <dbReference type="EMBL" id="GLS92510.1"/>
    </source>
</evidence>
<dbReference type="InterPro" id="IPR003731">
    <property type="entry name" value="Di-Nase_FeMo-co_biosynth"/>
</dbReference>
<dbReference type="PANTHER" id="PTHR33937:SF1">
    <property type="entry name" value="IRON-MOLIBDENUM COFACTOR PROCESSING PROTEIN"/>
    <property type="match status" value="1"/>
</dbReference>
<dbReference type="InterPro" id="IPR034169">
    <property type="entry name" value="NifX-like"/>
</dbReference>
<name>A0ABQ6E5P0_9GAMM</name>
<dbReference type="InterPro" id="IPR051840">
    <property type="entry name" value="NifX/NifY_domain"/>
</dbReference>
<dbReference type="RefSeq" id="WP_284205614.1">
    <property type="nucleotide sequence ID" value="NZ_BSPQ01000026.1"/>
</dbReference>
<dbReference type="InterPro" id="IPR036105">
    <property type="entry name" value="DiNase_FeMo-co_biosyn_sf"/>
</dbReference>
<keyword evidence="2" id="KW-0535">Nitrogen fixation</keyword>
<gene>
    <name evidence="4" type="ORF">GCM10007916_35820</name>
</gene>
<keyword evidence="5" id="KW-1185">Reference proteome</keyword>
<evidence type="ECO:0000259" key="3">
    <source>
        <dbReference type="Pfam" id="PF02579"/>
    </source>
</evidence>
<feature type="domain" description="Dinitrogenase iron-molybdenum cofactor biosynthesis" evidence="3">
    <location>
        <begin position="17"/>
        <end position="110"/>
    </location>
</feature>
<comment type="similarity">
    <text evidence="1">Belongs to the NifX/NifY family.</text>
</comment>
<dbReference type="Proteomes" id="UP001157353">
    <property type="component" value="Unassembled WGS sequence"/>
</dbReference>
<accession>A0ABQ6E5P0</accession>
<dbReference type="Pfam" id="PF02579">
    <property type="entry name" value="Nitro_FeMo-Co"/>
    <property type="match status" value="1"/>
</dbReference>
<comment type="caution">
    <text evidence="4">The sequence shown here is derived from an EMBL/GenBank/DDBJ whole genome shotgun (WGS) entry which is preliminary data.</text>
</comment>
<organism evidence="4 5">
    <name type="scientific">Psychromonas marina</name>
    <dbReference type="NCBI Taxonomy" id="88364"/>
    <lineage>
        <taxon>Bacteria</taxon>
        <taxon>Pseudomonadati</taxon>
        <taxon>Pseudomonadota</taxon>
        <taxon>Gammaproteobacteria</taxon>
        <taxon>Alteromonadales</taxon>
        <taxon>Psychromonadaceae</taxon>
        <taxon>Psychromonas</taxon>
    </lineage>
</organism>
<proteinExistence type="inferred from homology"/>
<sequence>MTLETQQLQIAFVSTDGLTVDGHFGSCEQFDIYTVDAQSYQKIGVREAKSGRGIEKNAIRAEIISDCHLMFCASIGGPAAARVIRTGIHPMKCKPLNNVYPTIEEQLQQLQQRIHSESLPPWLAKLTGQTETLSSRFDALA</sequence>
<dbReference type="EMBL" id="BSPQ01000026">
    <property type="protein sequence ID" value="GLS92510.1"/>
    <property type="molecule type" value="Genomic_DNA"/>
</dbReference>
<evidence type="ECO:0000313" key="5">
    <source>
        <dbReference type="Proteomes" id="UP001157353"/>
    </source>
</evidence>
<evidence type="ECO:0000256" key="2">
    <source>
        <dbReference type="ARBA" id="ARBA00023231"/>
    </source>
</evidence>
<protein>
    <submittedName>
        <fullName evidence="4">Dinitrogenase iron-molybdenum cofactor biosynthesis protein</fullName>
    </submittedName>
</protein>
<dbReference type="Gene3D" id="3.30.420.130">
    <property type="entry name" value="Dinitrogenase iron-molybdenum cofactor biosynthesis domain"/>
    <property type="match status" value="1"/>
</dbReference>
<reference evidence="5" key="1">
    <citation type="journal article" date="2019" name="Int. J. Syst. Evol. Microbiol.">
        <title>The Global Catalogue of Microorganisms (GCM) 10K type strain sequencing project: providing services to taxonomists for standard genome sequencing and annotation.</title>
        <authorList>
            <consortium name="The Broad Institute Genomics Platform"/>
            <consortium name="The Broad Institute Genome Sequencing Center for Infectious Disease"/>
            <person name="Wu L."/>
            <person name="Ma J."/>
        </authorList>
    </citation>
    <scope>NUCLEOTIDE SEQUENCE [LARGE SCALE GENOMIC DNA]</scope>
    <source>
        <strain evidence="5">NBRC 103166</strain>
    </source>
</reference>